<reference evidence="1" key="2">
    <citation type="submission" date="2023-01" db="EMBL/GenBank/DDBJ databases">
        <authorList>
            <person name="Sun Q."/>
            <person name="Evtushenko L."/>
        </authorList>
    </citation>
    <scope>NUCLEOTIDE SEQUENCE</scope>
    <source>
        <strain evidence="1">VKM Ac-1321</strain>
    </source>
</reference>
<dbReference type="RefSeq" id="WP_261963573.1">
    <property type="nucleotide sequence ID" value="NZ_BAAAXA010000003.1"/>
</dbReference>
<protein>
    <submittedName>
        <fullName evidence="1">Uncharacterized protein</fullName>
    </submittedName>
</protein>
<name>A0A9W6KJP3_9ACTN</name>
<reference evidence="1" key="1">
    <citation type="journal article" date="2014" name="Int. J. Syst. Evol. Microbiol.">
        <title>Complete genome sequence of Corynebacterium casei LMG S-19264T (=DSM 44701T), isolated from a smear-ripened cheese.</title>
        <authorList>
            <consortium name="US DOE Joint Genome Institute (JGI-PGF)"/>
            <person name="Walter F."/>
            <person name="Albersmeier A."/>
            <person name="Kalinowski J."/>
            <person name="Ruckert C."/>
        </authorList>
    </citation>
    <scope>NUCLEOTIDE SEQUENCE</scope>
    <source>
        <strain evidence="1">VKM Ac-1321</strain>
    </source>
</reference>
<keyword evidence="2" id="KW-1185">Reference proteome</keyword>
<comment type="caution">
    <text evidence="1">The sequence shown here is derived from an EMBL/GenBank/DDBJ whole genome shotgun (WGS) entry which is preliminary data.</text>
</comment>
<sequence>MTNLTRRSLHGLAELVLAGPQYRSSGTIRLGVGGGGFRTVAAPELTVTADALVRGDGRRVDLAGRTLGEVAAAAGVAIGAPENLYPDGSGAAAEDVVVLDGAAQILEAFAAGDAALRALSGDVEPVLWPEHFDLGISLDEVNYGVSAGDSTIDEPYAYVGPWKARTGDFWNVSFGAAHPVRALPDLLAFFEEGRRTAAS</sequence>
<gene>
    <name evidence="1" type="ORF">GCM10017581_034860</name>
</gene>
<evidence type="ECO:0000313" key="1">
    <source>
        <dbReference type="EMBL" id="GLL01744.1"/>
    </source>
</evidence>
<dbReference type="EMBL" id="BSFP01000018">
    <property type="protein sequence ID" value="GLL01744.1"/>
    <property type="molecule type" value="Genomic_DNA"/>
</dbReference>
<evidence type="ECO:0000313" key="2">
    <source>
        <dbReference type="Proteomes" id="UP001143480"/>
    </source>
</evidence>
<dbReference type="AlphaFoldDB" id="A0A9W6KJP3"/>
<dbReference type="Proteomes" id="UP001143480">
    <property type="component" value="Unassembled WGS sequence"/>
</dbReference>
<proteinExistence type="predicted"/>
<accession>A0A9W6KJP3</accession>
<organism evidence="1 2">
    <name type="scientific">Dactylosporangium matsuzakiense</name>
    <dbReference type="NCBI Taxonomy" id="53360"/>
    <lineage>
        <taxon>Bacteria</taxon>
        <taxon>Bacillati</taxon>
        <taxon>Actinomycetota</taxon>
        <taxon>Actinomycetes</taxon>
        <taxon>Micromonosporales</taxon>
        <taxon>Micromonosporaceae</taxon>
        <taxon>Dactylosporangium</taxon>
    </lineage>
</organism>